<proteinExistence type="predicted"/>
<organism evidence="2 3">
    <name type="scientific">Parelaphostrongylus tenuis</name>
    <name type="common">Meningeal worm</name>
    <dbReference type="NCBI Taxonomy" id="148309"/>
    <lineage>
        <taxon>Eukaryota</taxon>
        <taxon>Metazoa</taxon>
        <taxon>Ecdysozoa</taxon>
        <taxon>Nematoda</taxon>
        <taxon>Chromadorea</taxon>
        <taxon>Rhabditida</taxon>
        <taxon>Rhabditina</taxon>
        <taxon>Rhabditomorpha</taxon>
        <taxon>Strongyloidea</taxon>
        <taxon>Metastrongylidae</taxon>
        <taxon>Parelaphostrongylus</taxon>
    </lineage>
</organism>
<name>A0AAD5RED8_PARTN</name>
<gene>
    <name evidence="2" type="ORF">KIN20_037202</name>
</gene>
<sequence>MQKEQERLAQEGFGRKTAQGRVESHVESKWRYDSANQGQKRRHIAFNSSGTAKNPCADKFEVVGMHDRRKSLVDQTGQIAAISPFLRRTDKWATFYQYGWKTGSEDHDYALIDDT</sequence>
<protein>
    <submittedName>
        <fullName evidence="2">Uncharacterized protein</fullName>
    </submittedName>
</protein>
<evidence type="ECO:0000313" key="2">
    <source>
        <dbReference type="EMBL" id="KAJ1374501.1"/>
    </source>
</evidence>
<accession>A0AAD5RED8</accession>
<evidence type="ECO:0000256" key="1">
    <source>
        <dbReference type="SAM" id="MobiDB-lite"/>
    </source>
</evidence>
<dbReference type="EMBL" id="JAHQIW010007463">
    <property type="protein sequence ID" value="KAJ1374501.1"/>
    <property type="molecule type" value="Genomic_DNA"/>
</dbReference>
<feature type="compositionally biased region" description="Basic and acidic residues" evidence="1">
    <location>
        <begin position="22"/>
        <end position="32"/>
    </location>
</feature>
<dbReference type="Proteomes" id="UP001196413">
    <property type="component" value="Unassembled WGS sequence"/>
</dbReference>
<dbReference type="AlphaFoldDB" id="A0AAD5RED8"/>
<comment type="caution">
    <text evidence="2">The sequence shown here is derived from an EMBL/GenBank/DDBJ whole genome shotgun (WGS) entry which is preliminary data.</text>
</comment>
<reference evidence="2" key="1">
    <citation type="submission" date="2021-06" db="EMBL/GenBank/DDBJ databases">
        <title>Parelaphostrongylus tenuis whole genome reference sequence.</title>
        <authorList>
            <person name="Garwood T.J."/>
            <person name="Larsen P.A."/>
            <person name="Fountain-Jones N.M."/>
            <person name="Garbe J.R."/>
            <person name="Macchietto M.G."/>
            <person name="Kania S.A."/>
            <person name="Gerhold R.W."/>
            <person name="Richards J.E."/>
            <person name="Wolf T.M."/>
        </authorList>
    </citation>
    <scope>NUCLEOTIDE SEQUENCE</scope>
    <source>
        <strain evidence="2">MNPRO001-30</strain>
        <tissue evidence="2">Meninges</tissue>
    </source>
</reference>
<feature type="region of interest" description="Disordered" evidence="1">
    <location>
        <begin position="1"/>
        <end position="37"/>
    </location>
</feature>
<evidence type="ECO:0000313" key="3">
    <source>
        <dbReference type="Proteomes" id="UP001196413"/>
    </source>
</evidence>
<keyword evidence="3" id="KW-1185">Reference proteome</keyword>